<dbReference type="SUPFAM" id="SSF50978">
    <property type="entry name" value="WD40 repeat-like"/>
    <property type="match status" value="1"/>
</dbReference>
<dbReference type="PROSITE" id="PS50082">
    <property type="entry name" value="WD_REPEATS_2"/>
    <property type="match status" value="5"/>
</dbReference>
<dbReference type="EMBL" id="HBIZ01059085">
    <property type="protein sequence ID" value="CAE0784310.1"/>
    <property type="molecule type" value="Transcribed_RNA"/>
</dbReference>
<organism evidence="7">
    <name type="scientific">Chrysotila carterae</name>
    <name type="common">Marine alga</name>
    <name type="synonym">Syracosphaera carterae</name>
    <dbReference type="NCBI Taxonomy" id="13221"/>
    <lineage>
        <taxon>Eukaryota</taxon>
        <taxon>Haptista</taxon>
        <taxon>Haptophyta</taxon>
        <taxon>Prymnesiophyceae</taxon>
        <taxon>Isochrysidales</taxon>
        <taxon>Isochrysidaceae</taxon>
        <taxon>Chrysotila</taxon>
    </lineage>
</organism>
<dbReference type="CDD" id="cd00200">
    <property type="entry name" value="WD40"/>
    <property type="match status" value="1"/>
</dbReference>
<keyword evidence="2" id="KW-0963">Cytoplasm</keyword>
<reference evidence="7" key="1">
    <citation type="submission" date="2021-01" db="EMBL/GenBank/DDBJ databases">
        <authorList>
            <person name="Corre E."/>
            <person name="Pelletier E."/>
            <person name="Niang G."/>
            <person name="Scheremetjew M."/>
            <person name="Finn R."/>
            <person name="Kale V."/>
            <person name="Holt S."/>
            <person name="Cochrane G."/>
            <person name="Meng A."/>
            <person name="Brown T."/>
            <person name="Cohen L."/>
        </authorList>
    </citation>
    <scope>NUCLEOTIDE SEQUENCE</scope>
    <source>
        <strain evidence="7">CCMP645</strain>
    </source>
</reference>
<comment type="subcellular location">
    <subcellularLocation>
        <location evidence="1">Cytoplasm</location>
    </subcellularLocation>
</comment>
<evidence type="ECO:0000256" key="5">
    <source>
        <dbReference type="ARBA" id="ARBA00038145"/>
    </source>
</evidence>
<feature type="repeat" description="WD" evidence="6">
    <location>
        <begin position="94"/>
        <end position="135"/>
    </location>
</feature>
<dbReference type="PRINTS" id="PR00320">
    <property type="entry name" value="GPROTEINBRPT"/>
</dbReference>
<dbReference type="PROSITE" id="PS50294">
    <property type="entry name" value="WD_REPEATS_REGION"/>
    <property type="match status" value="4"/>
</dbReference>
<evidence type="ECO:0000256" key="4">
    <source>
        <dbReference type="ARBA" id="ARBA00022737"/>
    </source>
</evidence>
<dbReference type="SMART" id="SM00320">
    <property type="entry name" value="WD40"/>
    <property type="match status" value="7"/>
</dbReference>
<evidence type="ECO:0000256" key="1">
    <source>
        <dbReference type="ARBA" id="ARBA00004496"/>
    </source>
</evidence>
<dbReference type="InterPro" id="IPR020472">
    <property type="entry name" value="WD40_PAC1"/>
</dbReference>
<dbReference type="PANTHER" id="PTHR22842">
    <property type="entry name" value="WD40 REPEAT PROTEIN"/>
    <property type="match status" value="1"/>
</dbReference>
<accession>A0A7S4FAZ6</accession>
<dbReference type="GO" id="GO:0000398">
    <property type="term" value="P:mRNA splicing, via spliceosome"/>
    <property type="evidence" value="ECO:0007669"/>
    <property type="project" value="TreeGrafter"/>
</dbReference>
<dbReference type="InterPro" id="IPR001680">
    <property type="entry name" value="WD40_rpt"/>
</dbReference>
<proteinExistence type="inferred from homology"/>
<dbReference type="InterPro" id="IPR019775">
    <property type="entry name" value="WD40_repeat_CS"/>
</dbReference>
<feature type="repeat" description="WD" evidence="6">
    <location>
        <begin position="262"/>
        <end position="293"/>
    </location>
</feature>
<name>A0A7S4FAZ6_CHRCT</name>
<evidence type="ECO:0000256" key="3">
    <source>
        <dbReference type="ARBA" id="ARBA00022574"/>
    </source>
</evidence>
<evidence type="ECO:0000313" key="7">
    <source>
        <dbReference type="EMBL" id="CAE0784310.1"/>
    </source>
</evidence>
<dbReference type="AlphaFoldDB" id="A0A7S4FAZ6"/>
<evidence type="ECO:0000256" key="6">
    <source>
        <dbReference type="PROSITE-ProRule" id="PRU00221"/>
    </source>
</evidence>
<comment type="similarity">
    <text evidence="5">Belongs to the WD repeat MORG1 family.</text>
</comment>
<dbReference type="PROSITE" id="PS00678">
    <property type="entry name" value="WD_REPEATS_1"/>
    <property type="match status" value="1"/>
</dbReference>
<evidence type="ECO:0008006" key="8">
    <source>
        <dbReference type="Google" id="ProtNLM"/>
    </source>
</evidence>
<dbReference type="GO" id="GO:0005737">
    <property type="term" value="C:cytoplasm"/>
    <property type="evidence" value="ECO:0007669"/>
    <property type="project" value="UniProtKB-SubCell"/>
</dbReference>
<gene>
    <name evidence="7" type="ORF">PCAR00345_LOCUS37015</name>
</gene>
<feature type="repeat" description="WD" evidence="6">
    <location>
        <begin position="235"/>
        <end position="261"/>
    </location>
</feature>
<keyword evidence="4" id="KW-0677">Repeat</keyword>
<dbReference type="InterPro" id="IPR015943">
    <property type="entry name" value="WD40/YVTN_repeat-like_dom_sf"/>
</dbReference>
<keyword evidence="3 6" id="KW-0853">WD repeat</keyword>
<protein>
    <recommendedName>
        <fullName evidence="8">Anaphase-promoting complex subunit 4 WD40 domain-containing protein</fullName>
    </recommendedName>
</protein>
<evidence type="ECO:0000256" key="2">
    <source>
        <dbReference type="ARBA" id="ARBA00022490"/>
    </source>
</evidence>
<dbReference type="Pfam" id="PF00400">
    <property type="entry name" value="WD40"/>
    <property type="match status" value="5"/>
</dbReference>
<dbReference type="Gene3D" id="2.130.10.10">
    <property type="entry name" value="YVTN repeat-like/Quinoprotein amine dehydrogenase"/>
    <property type="match status" value="2"/>
</dbReference>
<sequence>MLAESVTISAHKGGVLALAMNSDGQYCLSGGEDRRIVLWNPRREDQTPIKEYTGHSNRVLDISVAPDNRSFASCGGDRAVFLWDVPSGRVTRRLQGHTQRVNSVAYNDDASVLVSGSYDTSVRCWDCRSRNISPVQVMSESADSISSVAVREHEIFSASVDGTVRCYDLRKGSVTSDVVGVPVTHLCLSRDGHCVLIAGLDSRLRLMDKATGQALNEYTGHVNESTKIPCSLSFDDARVVSGSEDGSLHVWDLVEAKTIQRCAAHRGALTALACSPHNAEVLTGAYDGTIKLWAPTSGPAMPKTIG</sequence>
<dbReference type="InterPro" id="IPR036322">
    <property type="entry name" value="WD40_repeat_dom_sf"/>
</dbReference>
<dbReference type="InterPro" id="IPR051980">
    <property type="entry name" value="WD_repeat_MORG1"/>
</dbReference>
<feature type="repeat" description="WD" evidence="6">
    <location>
        <begin position="8"/>
        <end position="40"/>
    </location>
</feature>
<dbReference type="PANTHER" id="PTHR22842:SF3">
    <property type="entry name" value="WD REPEAT DOMAIN-CONTAINING PROTEIN 83"/>
    <property type="match status" value="1"/>
</dbReference>
<dbReference type="GO" id="GO:0071013">
    <property type="term" value="C:catalytic step 2 spliceosome"/>
    <property type="evidence" value="ECO:0007669"/>
    <property type="project" value="TreeGrafter"/>
</dbReference>
<feature type="repeat" description="WD" evidence="6">
    <location>
        <begin position="52"/>
        <end position="93"/>
    </location>
</feature>